<proteinExistence type="inferred from homology"/>
<accession>Q8TM23</accession>
<dbReference type="KEGG" id="mac:MA_2846"/>
<feature type="transmembrane region" description="Helical" evidence="7">
    <location>
        <begin position="318"/>
        <end position="345"/>
    </location>
</feature>
<feature type="transmembrane region" description="Helical" evidence="7">
    <location>
        <begin position="160"/>
        <end position="185"/>
    </location>
</feature>
<feature type="region of interest" description="Disordered" evidence="6">
    <location>
        <begin position="360"/>
        <end position="405"/>
    </location>
</feature>
<evidence type="ECO:0000256" key="2">
    <source>
        <dbReference type="ARBA" id="ARBA00009773"/>
    </source>
</evidence>
<dbReference type="PhylomeDB" id="Q8TM23"/>
<feature type="transmembrane region" description="Helical" evidence="7">
    <location>
        <begin position="44"/>
        <end position="64"/>
    </location>
</feature>
<dbReference type="InParanoid" id="Q8TM23"/>
<feature type="transmembrane region" description="Helical" evidence="7">
    <location>
        <begin position="281"/>
        <end position="298"/>
    </location>
</feature>
<keyword evidence="3 7" id="KW-0812">Transmembrane</keyword>
<dbReference type="PANTHER" id="PTHR21716:SF71">
    <property type="entry name" value="TRANSPORT PROTEIN MJ1177-RELATED"/>
    <property type="match status" value="1"/>
</dbReference>
<dbReference type="Proteomes" id="UP000002487">
    <property type="component" value="Chromosome"/>
</dbReference>
<feature type="compositionally biased region" description="Basic and acidic residues" evidence="6">
    <location>
        <begin position="377"/>
        <end position="405"/>
    </location>
</feature>
<evidence type="ECO:0000313" key="8">
    <source>
        <dbReference type="EMBL" id="AAM06226.1"/>
    </source>
</evidence>
<dbReference type="FunCoup" id="Q8TM23">
    <property type="interactions" value="2"/>
</dbReference>
<protein>
    <recommendedName>
        <fullName evidence="10">AI-2E family transporter</fullName>
    </recommendedName>
</protein>
<name>Q8TM23_METAC</name>
<dbReference type="InterPro" id="IPR002549">
    <property type="entry name" value="AI-2E-like"/>
</dbReference>
<dbReference type="AlphaFoldDB" id="Q8TM23"/>
<dbReference type="GO" id="GO:0016020">
    <property type="term" value="C:membrane"/>
    <property type="evidence" value="ECO:0007669"/>
    <property type="project" value="UniProtKB-SubCell"/>
</dbReference>
<evidence type="ECO:0000313" key="9">
    <source>
        <dbReference type="Proteomes" id="UP000002487"/>
    </source>
</evidence>
<dbReference type="Pfam" id="PF01594">
    <property type="entry name" value="AI-2E_transport"/>
    <property type="match status" value="1"/>
</dbReference>
<evidence type="ECO:0000256" key="5">
    <source>
        <dbReference type="ARBA" id="ARBA00023136"/>
    </source>
</evidence>
<reference evidence="8 9" key="1">
    <citation type="journal article" date="2002" name="Genome Res.">
        <title>The genome of Methanosarcina acetivorans reveals extensive metabolic and physiological diversity.</title>
        <authorList>
            <person name="Galagan J.E."/>
            <person name="Nusbaum C."/>
            <person name="Roy A."/>
            <person name="Endrizzi M.G."/>
            <person name="Macdonald P."/>
            <person name="FitzHugh W."/>
            <person name="Calvo S."/>
            <person name="Engels R."/>
            <person name="Smirnov S."/>
            <person name="Atnoor D."/>
            <person name="Brown A."/>
            <person name="Allen N."/>
            <person name="Naylor J."/>
            <person name="Stange-Thomann N."/>
            <person name="DeArellano K."/>
            <person name="Johnson R."/>
            <person name="Linton L."/>
            <person name="McEwan P."/>
            <person name="McKernan K."/>
            <person name="Talamas J."/>
            <person name="Tirrell A."/>
            <person name="Ye W."/>
            <person name="Zimmer A."/>
            <person name="Barber R.D."/>
            <person name="Cann I."/>
            <person name="Graham D.E."/>
            <person name="Grahame D.A."/>
            <person name="Guss A."/>
            <person name="Hedderich R."/>
            <person name="Ingram-Smith C."/>
            <person name="Kuettner C.H."/>
            <person name="Krzycki J.A."/>
            <person name="Leigh J.A."/>
            <person name="Li W."/>
            <person name="Liu J."/>
            <person name="Mukhopadhyay B."/>
            <person name="Reeve J.N."/>
            <person name="Smith K."/>
            <person name="Springer T.A."/>
            <person name="Umayam L.A."/>
            <person name="White O."/>
            <person name="White R.H."/>
            <person name="de Macario E.C."/>
            <person name="Ferry J.G."/>
            <person name="Jarrell K.F."/>
            <person name="Jing H."/>
            <person name="Macario A.J.L."/>
            <person name="Paulsen I."/>
            <person name="Pritchett M."/>
            <person name="Sowers K.R."/>
            <person name="Swanson R.V."/>
            <person name="Zinder S.H."/>
            <person name="Lander E."/>
            <person name="Metcalf W.W."/>
            <person name="Birren B."/>
        </authorList>
    </citation>
    <scope>NUCLEOTIDE SEQUENCE [LARGE SCALE GENOMIC DNA]</scope>
    <source>
        <strain evidence="9">ATCC 35395 / DSM 2834 / JCM 12185 / C2A</strain>
    </source>
</reference>
<feature type="transmembrane region" description="Helical" evidence="7">
    <location>
        <begin position="76"/>
        <end position="98"/>
    </location>
</feature>
<organism evidence="8 9">
    <name type="scientific">Methanosarcina acetivorans (strain ATCC 35395 / DSM 2834 / JCM 12185 / C2A)</name>
    <dbReference type="NCBI Taxonomy" id="188937"/>
    <lineage>
        <taxon>Archaea</taxon>
        <taxon>Methanobacteriati</taxon>
        <taxon>Methanobacteriota</taxon>
        <taxon>Stenosarchaea group</taxon>
        <taxon>Methanomicrobia</taxon>
        <taxon>Methanosarcinales</taxon>
        <taxon>Methanosarcinaceae</taxon>
        <taxon>Methanosarcina</taxon>
    </lineage>
</organism>
<comment type="subcellular location">
    <subcellularLocation>
        <location evidence="1">Membrane</location>
        <topology evidence="1">Multi-pass membrane protein</topology>
    </subcellularLocation>
</comment>
<dbReference type="EMBL" id="AE010299">
    <property type="protein sequence ID" value="AAM06226.1"/>
    <property type="molecule type" value="Genomic_DNA"/>
</dbReference>
<feature type="transmembrane region" description="Helical" evidence="7">
    <location>
        <begin position="220"/>
        <end position="241"/>
    </location>
</feature>
<evidence type="ECO:0008006" key="10">
    <source>
        <dbReference type="Google" id="ProtNLM"/>
    </source>
</evidence>
<evidence type="ECO:0000256" key="1">
    <source>
        <dbReference type="ARBA" id="ARBA00004141"/>
    </source>
</evidence>
<feature type="transmembrane region" description="Helical" evidence="7">
    <location>
        <begin position="247"/>
        <end position="274"/>
    </location>
</feature>
<keyword evidence="5 7" id="KW-0472">Membrane</keyword>
<gene>
    <name evidence="8" type="ordered locus">MA_2846</name>
</gene>
<evidence type="ECO:0000256" key="4">
    <source>
        <dbReference type="ARBA" id="ARBA00022989"/>
    </source>
</evidence>
<sequence length="405" mass="44558">MMASYLSTPSVSYSMKSYDPVKVLYTVIISLVSLYTLYITSAFFYVLILSALFAYIIHPVYFFCIRFVKSKQICALIPLGTIFLITLASGVMIVKALMNEISRILEIPNTINGFANMDLRRIVGLFEPLIQTHPGKLTESIGAYLNSLVTDYVPQIQNNIFQISTGLSILIIELIVIVVLTYYLLVESETIATELPNLFPDRKVGVVFLGELNYIYQNLFIVYFLTCLITGIIGGVLYWALGVPYSLIWGILTFIMALLPVVGAGTVYGLLALYYVLIDDFFTAGALIFLGIVFLSIIPDFIMRPRFARNRAAIHPAITLVAFAAPVFVLGPIGIIIGPLTYGFLLAAFRTRKILGTSSAQTESSAAGSPEDLVGSQREKSDESPVGRSVERPVKASGERSRSGN</sequence>
<dbReference type="EnsemblBacteria" id="AAM06226">
    <property type="protein sequence ID" value="AAM06226"/>
    <property type="gene ID" value="MA_2846"/>
</dbReference>
<feature type="transmembrane region" description="Helical" evidence="7">
    <location>
        <begin position="21"/>
        <end position="38"/>
    </location>
</feature>
<dbReference type="PANTHER" id="PTHR21716">
    <property type="entry name" value="TRANSMEMBRANE PROTEIN"/>
    <property type="match status" value="1"/>
</dbReference>
<keyword evidence="4 7" id="KW-1133">Transmembrane helix</keyword>
<keyword evidence="9" id="KW-1185">Reference proteome</keyword>
<evidence type="ECO:0000256" key="6">
    <source>
        <dbReference type="SAM" id="MobiDB-lite"/>
    </source>
</evidence>
<evidence type="ECO:0000256" key="3">
    <source>
        <dbReference type="ARBA" id="ARBA00022692"/>
    </source>
</evidence>
<dbReference type="HOGENOM" id="CLU_041771_3_1_2"/>
<comment type="similarity">
    <text evidence="2">Belongs to the autoinducer-2 exporter (AI-2E) (TC 2.A.86) family.</text>
</comment>
<evidence type="ECO:0000256" key="7">
    <source>
        <dbReference type="SAM" id="Phobius"/>
    </source>
</evidence>